<dbReference type="Proteomes" id="UP001221142">
    <property type="component" value="Unassembled WGS sequence"/>
</dbReference>
<proteinExistence type="predicted"/>
<dbReference type="AlphaFoldDB" id="A0AAD7B9E0"/>
<evidence type="ECO:0000313" key="1">
    <source>
        <dbReference type="EMBL" id="KAJ7614557.1"/>
    </source>
</evidence>
<evidence type="ECO:0000313" key="2">
    <source>
        <dbReference type="Proteomes" id="UP001221142"/>
    </source>
</evidence>
<sequence length="173" mass="19856">MRSSRSLARIPTFESWSSSRREKSLLALTHTGTVLVPLVVRVVIILDLWTRGRIFSRFTRLREASVNGSHQDHIHPCRAHSLYKLVTALTLRVQSQFRCFAVETVGFFPLRDSLFRQTCLKGFDLESTAQLHALIEYFAALLKGIEGFNQNPQGRYDRLFIIPQAVRLNLNDL</sequence>
<protein>
    <submittedName>
        <fullName evidence="1">Uncharacterized protein</fullName>
    </submittedName>
</protein>
<reference evidence="1" key="1">
    <citation type="submission" date="2023-03" db="EMBL/GenBank/DDBJ databases">
        <title>Massive genome expansion in bonnet fungi (Mycena s.s.) driven by repeated elements and novel gene families across ecological guilds.</title>
        <authorList>
            <consortium name="Lawrence Berkeley National Laboratory"/>
            <person name="Harder C.B."/>
            <person name="Miyauchi S."/>
            <person name="Viragh M."/>
            <person name="Kuo A."/>
            <person name="Thoen E."/>
            <person name="Andreopoulos B."/>
            <person name="Lu D."/>
            <person name="Skrede I."/>
            <person name="Drula E."/>
            <person name="Henrissat B."/>
            <person name="Morin E."/>
            <person name="Kohler A."/>
            <person name="Barry K."/>
            <person name="LaButti K."/>
            <person name="Morin E."/>
            <person name="Salamov A."/>
            <person name="Lipzen A."/>
            <person name="Mereny Z."/>
            <person name="Hegedus B."/>
            <person name="Baldrian P."/>
            <person name="Stursova M."/>
            <person name="Weitz H."/>
            <person name="Taylor A."/>
            <person name="Grigoriev I.V."/>
            <person name="Nagy L.G."/>
            <person name="Martin F."/>
            <person name="Kauserud H."/>
        </authorList>
    </citation>
    <scope>NUCLEOTIDE SEQUENCE</scope>
    <source>
        <strain evidence="1">9284</strain>
    </source>
</reference>
<organism evidence="1 2">
    <name type="scientific">Roridomyces roridus</name>
    <dbReference type="NCBI Taxonomy" id="1738132"/>
    <lineage>
        <taxon>Eukaryota</taxon>
        <taxon>Fungi</taxon>
        <taxon>Dikarya</taxon>
        <taxon>Basidiomycota</taxon>
        <taxon>Agaricomycotina</taxon>
        <taxon>Agaricomycetes</taxon>
        <taxon>Agaricomycetidae</taxon>
        <taxon>Agaricales</taxon>
        <taxon>Marasmiineae</taxon>
        <taxon>Mycenaceae</taxon>
        <taxon>Roridomyces</taxon>
    </lineage>
</organism>
<accession>A0AAD7B9E0</accession>
<gene>
    <name evidence="1" type="ORF">FB45DRAFT_1036022</name>
</gene>
<keyword evidence="2" id="KW-1185">Reference proteome</keyword>
<dbReference type="EMBL" id="JARKIF010000026">
    <property type="protein sequence ID" value="KAJ7614557.1"/>
    <property type="molecule type" value="Genomic_DNA"/>
</dbReference>
<name>A0AAD7B9E0_9AGAR</name>
<comment type="caution">
    <text evidence="1">The sequence shown here is derived from an EMBL/GenBank/DDBJ whole genome shotgun (WGS) entry which is preliminary data.</text>
</comment>